<dbReference type="InterPro" id="IPR029625">
    <property type="entry name" value="FAM169"/>
</dbReference>
<feature type="non-terminal residue" evidence="2">
    <location>
        <position position="1"/>
    </location>
</feature>
<dbReference type="Proteomes" id="UP000566454">
    <property type="component" value="Unassembled WGS sequence"/>
</dbReference>
<evidence type="ECO:0000256" key="1">
    <source>
        <dbReference type="SAM" id="MobiDB-lite"/>
    </source>
</evidence>
<accession>A0A7K5QR71</accession>
<feature type="compositionally biased region" description="Polar residues" evidence="1">
    <location>
        <begin position="574"/>
        <end position="588"/>
    </location>
</feature>
<sequence>MSFPVDILDNYSHEDLENSAEDYLFDLRWGNPNSPEFFSLPDHHKVPITLTSVGFVPLYGQEQTHKVLALFAPWDSLTAVALYLADQWWSIDDIVRTSVPARQGLHQVKSVGERVVLYVLNRIIYRTQEMERNEIPFLCHGSSHYAKIMWKKGEAIGFYSVKPTGSVCSSLLHQKYMLPVLDTMFVRKKHRGKDCGLIMLEDFVDSFTEESLGLRYPLSSFIVFSCVCLACKQYLEKYPGDKNLLWQVEGGGDWFQRKSIMSIVQKENLKIGAETSKKENKSLQAEDNFCQSAVSEAGGPRTEVETQLSVGTQYYSEKSTTTKCYPNATHVSIWTRSSHLKRQRLNKNRQEPGLETSQQDEENSLQMSKSRPELLAHTSEGSEDLVEVPKVDAVEKDEEIIVENEDQSVLEAEMHVSPSEKQSEMEEMPSEPLNGEVAEETGKISLMAEGEMVNEVPSGESKLLSENQGKELVTSFVPLTLDAPAKPPEDTESEKVLNENDSEMLTEEVTSVEEGTEEQQESEKASTENAAALASKEEPSDNGLPNSVVTEAAEESVSENLPSTVEDQNEEAGHNSQGAPAALNQSSLGMVELDGVSFQQPSGQEAQKNQLEEPSEESTEQTDHYTQTVAERAADSSSEEAEIEVPIVDRRNLRRKAKGYKGPPKKKGKPA</sequence>
<gene>
    <name evidence="2" type="primary">Fam169a</name>
    <name evidence="2" type="ORF">PRUHIM_R06684</name>
</gene>
<organism evidence="2 3">
    <name type="scientific">Prunella himalayana</name>
    <dbReference type="NCBI Taxonomy" id="670356"/>
    <lineage>
        <taxon>Eukaryota</taxon>
        <taxon>Metazoa</taxon>
        <taxon>Chordata</taxon>
        <taxon>Craniata</taxon>
        <taxon>Vertebrata</taxon>
        <taxon>Euteleostomi</taxon>
        <taxon>Archelosauria</taxon>
        <taxon>Archosauria</taxon>
        <taxon>Dinosauria</taxon>
        <taxon>Saurischia</taxon>
        <taxon>Theropoda</taxon>
        <taxon>Coelurosauria</taxon>
        <taxon>Aves</taxon>
        <taxon>Neognathae</taxon>
        <taxon>Neoaves</taxon>
        <taxon>Telluraves</taxon>
        <taxon>Australaves</taxon>
        <taxon>Passeriformes</taxon>
        <taxon>Passeroidea</taxon>
        <taxon>Prunellidae</taxon>
        <taxon>Prunella</taxon>
    </lineage>
</organism>
<feature type="compositionally biased region" description="Basic and acidic residues" evidence="1">
    <location>
        <begin position="487"/>
        <end position="498"/>
    </location>
</feature>
<dbReference type="PANTHER" id="PTHR22442">
    <property type="match status" value="1"/>
</dbReference>
<dbReference type="PANTHER" id="PTHR22442:SF3">
    <property type="entry name" value="SOLUBLE LAMIN-ASSOCIATED PROTEIN OF 75 KDA"/>
    <property type="match status" value="1"/>
</dbReference>
<feature type="compositionally biased region" description="Polar residues" evidence="1">
    <location>
        <begin position="597"/>
        <end position="609"/>
    </location>
</feature>
<feature type="region of interest" description="Disordered" evidence="1">
    <location>
        <begin position="341"/>
        <end position="386"/>
    </location>
</feature>
<feature type="compositionally biased region" description="Acidic residues" evidence="1">
    <location>
        <begin position="500"/>
        <end position="520"/>
    </location>
</feature>
<name>A0A7K5QR71_9PASE</name>
<feature type="compositionally biased region" description="Basic residues" evidence="1">
    <location>
        <begin position="652"/>
        <end position="671"/>
    </location>
</feature>
<dbReference type="EMBL" id="VYZK01000180">
    <property type="protein sequence ID" value="NWT69118.1"/>
    <property type="molecule type" value="Genomic_DNA"/>
</dbReference>
<evidence type="ECO:0000313" key="3">
    <source>
        <dbReference type="Proteomes" id="UP000566454"/>
    </source>
</evidence>
<feature type="region of interest" description="Disordered" evidence="1">
    <location>
        <begin position="478"/>
        <end position="671"/>
    </location>
</feature>
<feature type="region of interest" description="Disordered" evidence="1">
    <location>
        <begin position="414"/>
        <end position="434"/>
    </location>
</feature>
<proteinExistence type="predicted"/>
<comment type="caution">
    <text evidence="2">The sequence shown here is derived from an EMBL/GenBank/DDBJ whole genome shotgun (WGS) entry which is preliminary data.</text>
</comment>
<feature type="non-terminal residue" evidence="2">
    <location>
        <position position="671"/>
    </location>
</feature>
<dbReference type="AlphaFoldDB" id="A0A7K5QR71"/>
<dbReference type="OrthoDB" id="8954808at2759"/>
<protein>
    <submittedName>
        <fullName evidence="2">F169A protein</fullName>
    </submittedName>
</protein>
<reference evidence="2 3" key="1">
    <citation type="submission" date="2019-09" db="EMBL/GenBank/DDBJ databases">
        <title>Bird 10,000 Genomes (B10K) Project - Family phase.</title>
        <authorList>
            <person name="Zhang G."/>
        </authorList>
    </citation>
    <scope>NUCLEOTIDE SEQUENCE [LARGE SCALE GENOMIC DNA]</scope>
    <source>
        <strain evidence="2">B10K-DU-013-18</strain>
        <tissue evidence="2">Muscle</tissue>
    </source>
</reference>
<evidence type="ECO:0000313" key="2">
    <source>
        <dbReference type="EMBL" id="NWT69118.1"/>
    </source>
</evidence>
<keyword evidence="3" id="KW-1185">Reference proteome</keyword>